<organism evidence="1 2">
    <name type="scientific">Sphingobium baderi LL03</name>
    <dbReference type="NCBI Taxonomy" id="1114964"/>
    <lineage>
        <taxon>Bacteria</taxon>
        <taxon>Pseudomonadati</taxon>
        <taxon>Pseudomonadota</taxon>
        <taxon>Alphaproteobacteria</taxon>
        <taxon>Sphingomonadales</taxon>
        <taxon>Sphingomonadaceae</taxon>
        <taxon>Sphingobium</taxon>
    </lineage>
</organism>
<dbReference type="PATRIC" id="fig|1114964.3.peg.1718"/>
<keyword evidence="2" id="KW-1185">Reference proteome</keyword>
<sequence length="274" mass="28416">MALVVSSQAFAQEYVPVTEATLAALTPSATVAFAPLTCPNPPKLADLGTFKVTESEMSRSLAGRLGLPLGGLAANASGRVLIQDFSRTKKCTASDGKTELVYGQAVRIVASSDNFDADGRFDLPTIAANTTLKNSSSNITAEVIGLTDTALLKEATKIFGALNVDEYDRVKKLIQILSEMAITTADKGTPQLLGMAAAELDMSAPVMGAYAVQRISDGKNCQETKATVPGISASANLAIENAYFALAGTCSSDAPDAMARAAAKDALAGFKVKK</sequence>
<reference evidence="1 2" key="1">
    <citation type="journal article" date="2013" name="Genome Announc.">
        <title>Draft Genome Sequence of a Hexachlorocyclohexane-Degrading Bacterium, Sphingobium baderi Strain LL03T.</title>
        <authorList>
            <person name="Kaur J."/>
            <person name="Verma H."/>
            <person name="Tripathi C."/>
            <person name="Khurana J.P."/>
            <person name="Lal R."/>
        </authorList>
    </citation>
    <scope>NUCLEOTIDE SEQUENCE [LARGE SCALE GENOMIC DNA]</scope>
    <source>
        <strain evidence="1 2">LL03</strain>
    </source>
</reference>
<evidence type="ECO:0000313" key="1">
    <source>
        <dbReference type="EMBL" id="EQB02103.1"/>
    </source>
</evidence>
<dbReference type="EMBL" id="ATIB01000050">
    <property type="protein sequence ID" value="EQB02103.1"/>
    <property type="molecule type" value="Genomic_DNA"/>
</dbReference>
<accession>T0GQ37</accession>
<comment type="caution">
    <text evidence="1">The sequence shown here is derived from an EMBL/GenBank/DDBJ whole genome shotgun (WGS) entry which is preliminary data.</text>
</comment>
<proteinExistence type="predicted"/>
<protein>
    <submittedName>
        <fullName evidence="1">Uncharacterized protein</fullName>
    </submittedName>
</protein>
<evidence type="ECO:0000313" key="2">
    <source>
        <dbReference type="Proteomes" id="UP000015524"/>
    </source>
</evidence>
<gene>
    <name evidence="1" type="ORF">L485_08815</name>
</gene>
<dbReference type="Proteomes" id="UP000015524">
    <property type="component" value="Unassembled WGS sequence"/>
</dbReference>
<dbReference type="AlphaFoldDB" id="T0GQ37"/>
<name>T0GQ37_9SPHN</name>